<dbReference type="EMBL" id="MN428063">
    <property type="protein sequence ID" value="QFP97749.1"/>
    <property type="molecule type" value="Genomic_DNA"/>
</dbReference>
<dbReference type="Proteomes" id="UP000326447">
    <property type="component" value="Genome"/>
</dbReference>
<keyword evidence="2" id="KW-1185">Reference proteome</keyword>
<dbReference type="KEGG" id="vg:65122681"/>
<protein>
    <submittedName>
        <fullName evidence="1">Uncharacterized protein</fullName>
    </submittedName>
</protein>
<reference evidence="1 2" key="1">
    <citation type="submission" date="2019-09" db="EMBL/GenBank/DDBJ databases">
        <authorList>
            <person name="Buchholz L.E."/>
            <person name="Cole B.D."/>
            <person name="Fletcher K."/>
            <person name="Johnson A.K."/>
            <person name="Kutsi R.N."/>
            <person name="Larson C.S."/>
            <person name="Schacht N.A."/>
            <person name="Steger R.J."/>
            <person name="Totsch A.C."/>
            <person name="Westholm D.E."/>
            <person name="Balish M.F."/>
            <person name="Garlena R.A."/>
            <person name="Russell D.A."/>
            <person name="Pope W.H."/>
            <person name="Jacobs-Sera D."/>
            <person name="Hatfull G.F."/>
        </authorList>
    </citation>
    <scope>NUCLEOTIDE SEQUENCE [LARGE SCALE GENOMIC DNA]</scope>
</reference>
<dbReference type="RefSeq" id="YP_010104738.1">
    <property type="nucleotide sequence ID" value="NC_055821.1"/>
</dbReference>
<accession>A0A5P8DH72</accession>
<evidence type="ECO:0000313" key="2">
    <source>
        <dbReference type="Proteomes" id="UP000326447"/>
    </source>
</evidence>
<evidence type="ECO:0000313" key="1">
    <source>
        <dbReference type="EMBL" id="QFP97749.1"/>
    </source>
</evidence>
<sequence length="63" mass="6763">MTEDLTEKAEQMFAQAGNLQTVLDLLAGAASVCWAPRPTGNFLPDATQAIVDAAKARIEELMK</sequence>
<dbReference type="GeneID" id="65122681"/>
<organism evidence="1 2">
    <name type="scientific">Gordonia phage NadineRae</name>
    <dbReference type="NCBI Taxonomy" id="2652882"/>
    <lineage>
        <taxon>Viruses</taxon>
        <taxon>Duplodnaviria</taxon>
        <taxon>Heunggongvirae</taxon>
        <taxon>Uroviricota</taxon>
        <taxon>Caudoviricetes</taxon>
        <taxon>Zierdtviridae</taxon>
        <taxon>Emilbogenvirinae</taxon>
        <taxon>Sukkupivirus</taxon>
        <taxon>Sukkupivirus nadinerae</taxon>
    </lineage>
</organism>
<gene>
    <name evidence="1" type="primary">66</name>
    <name evidence="1" type="ORF">SEA_NADINERAE_66</name>
</gene>
<name>A0A5P8DH72_9CAUD</name>
<proteinExistence type="predicted"/>